<dbReference type="InterPro" id="IPR036514">
    <property type="entry name" value="SGNH_hydro_sf"/>
</dbReference>
<dbReference type="InterPro" id="IPR051532">
    <property type="entry name" value="Ester_Hydrolysis_Enzymes"/>
</dbReference>
<keyword evidence="4" id="KW-1185">Reference proteome</keyword>
<feature type="transmembrane region" description="Helical" evidence="1">
    <location>
        <begin position="7"/>
        <end position="26"/>
    </location>
</feature>
<keyword evidence="1" id="KW-1133">Transmembrane helix</keyword>
<gene>
    <name evidence="3" type="ORF">D4Z93_05460</name>
</gene>
<dbReference type="PANTHER" id="PTHR30383:SF27">
    <property type="entry name" value="SPORE GERMINATION LIPASE LIPC"/>
    <property type="match status" value="1"/>
</dbReference>
<proteinExistence type="predicted"/>
<protein>
    <submittedName>
        <fullName evidence="3">DUF459 domain-containing protein</fullName>
    </submittedName>
</protein>
<keyword evidence="1" id="KW-0472">Membrane</keyword>
<dbReference type="EMBL" id="CP032416">
    <property type="protein sequence ID" value="AYD39990.1"/>
    <property type="molecule type" value="Genomic_DNA"/>
</dbReference>
<evidence type="ECO:0000313" key="4">
    <source>
        <dbReference type="Proteomes" id="UP000266301"/>
    </source>
</evidence>
<dbReference type="GO" id="GO:0004622">
    <property type="term" value="F:phosphatidylcholine lysophospholipase activity"/>
    <property type="evidence" value="ECO:0007669"/>
    <property type="project" value="TreeGrafter"/>
</dbReference>
<dbReference type="RefSeq" id="WP_119971076.1">
    <property type="nucleotide sequence ID" value="NZ_CP032416.1"/>
</dbReference>
<dbReference type="OrthoDB" id="252349at2"/>
<dbReference type="Pfam" id="PF13472">
    <property type="entry name" value="Lipase_GDSL_2"/>
    <property type="match status" value="1"/>
</dbReference>
<dbReference type="Gene3D" id="3.40.50.1110">
    <property type="entry name" value="SGNH hydrolase"/>
    <property type="match status" value="1"/>
</dbReference>
<feature type="domain" description="SGNH hydrolase-type esterase" evidence="2">
    <location>
        <begin position="46"/>
        <end position="234"/>
    </location>
</feature>
<accession>A0A386H2U0</accession>
<organism evidence="3 4">
    <name type="scientific">Clostridium fermenticellae</name>
    <dbReference type="NCBI Taxonomy" id="2068654"/>
    <lineage>
        <taxon>Bacteria</taxon>
        <taxon>Bacillati</taxon>
        <taxon>Bacillota</taxon>
        <taxon>Clostridia</taxon>
        <taxon>Eubacteriales</taxon>
        <taxon>Clostridiaceae</taxon>
        <taxon>Clostridium</taxon>
    </lineage>
</organism>
<keyword evidence="1" id="KW-0812">Transmembrane</keyword>
<dbReference type="Proteomes" id="UP000266301">
    <property type="component" value="Chromosome"/>
</dbReference>
<evidence type="ECO:0000256" key="1">
    <source>
        <dbReference type="SAM" id="Phobius"/>
    </source>
</evidence>
<dbReference type="SUPFAM" id="SSF52266">
    <property type="entry name" value="SGNH hydrolase"/>
    <property type="match status" value="1"/>
</dbReference>
<dbReference type="KEGG" id="cfer:D4Z93_05460"/>
<evidence type="ECO:0000313" key="3">
    <source>
        <dbReference type="EMBL" id="AYD39990.1"/>
    </source>
</evidence>
<dbReference type="InterPro" id="IPR013830">
    <property type="entry name" value="SGNH_hydro"/>
</dbReference>
<dbReference type="AlphaFoldDB" id="A0A386H2U0"/>
<evidence type="ECO:0000259" key="2">
    <source>
        <dbReference type="Pfam" id="PF13472"/>
    </source>
</evidence>
<sequence length="249" mass="28160">MNKKFKFVVLFLVVIIIGTGGLYFSLSKSHNSKIKEVYKNSYNILAMGDSLARGTGDETGKGFVNDFALLWKNKTNSSVSVDNIAVNGDTSSGLLNIVKRQETVQDIKQADIIFISIGGNEIKNFYFSAQSNELTLDNVKAIENKYFSNLEDIFKCIKNANSNCTVVFVGLYNPSEDKLTSSETNLLEFWNHMTDNFVSKYDVIFIPTYDLFKGNTNRYLSSDKFHPNSRGYDIISNRIFDVLKNHNIK</sequence>
<reference evidence="3 4" key="1">
    <citation type="journal article" date="2019" name="Int. J. Syst. Evol. Microbiol.">
        <title>Clostridium fermenticellae sp. nov., isolated from the mud in a fermentation cellar for the production of the Chinese liquor, baijiu.</title>
        <authorList>
            <person name="Xu P.X."/>
            <person name="Chai L.J."/>
            <person name="Qiu T."/>
            <person name="Zhang X.J."/>
            <person name="Lu Z.M."/>
            <person name="Xiao C."/>
            <person name="Wang S.T."/>
            <person name="Shen C.H."/>
            <person name="Shi J.S."/>
            <person name="Xu Z.H."/>
        </authorList>
    </citation>
    <scope>NUCLEOTIDE SEQUENCE [LARGE SCALE GENOMIC DNA]</scope>
    <source>
        <strain evidence="3 4">JN500901</strain>
    </source>
</reference>
<name>A0A386H2U0_9CLOT</name>
<dbReference type="PANTHER" id="PTHR30383">
    <property type="entry name" value="THIOESTERASE 1/PROTEASE 1/LYSOPHOSPHOLIPASE L1"/>
    <property type="match status" value="1"/>
</dbReference>